<sequence length="110" mass="12510">MIGLWALLQQERCGGRTGKQWPLILLTDAFEWFQIEKRKGRALGNDSDWSGAQRASLLRVMGAWELELCKWERCARERGGDDEAKSSSALVPDRHISPDLTLVDGLRKEK</sequence>
<organism evidence="1 2">
    <name type="scientific">Hibiscus sabdariffa</name>
    <name type="common">roselle</name>
    <dbReference type="NCBI Taxonomy" id="183260"/>
    <lineage>
        <taxon>Eukaryota</taxon>
        <taxon>Viridiplantae</taxon>
        <taxon>Streptophyta</taxon>
        <taxon>Embryophyta</taxon>
        <taxon>Tracheophyta</taxon>
        <taxon>Spermatophyta</taxon>
        <taxon>Magnoliopsida</taxon>
        <taxon>eudicotyledons</taxon>
        <taxon>Gunneridae</taxon>
        <taxon>Pentapetalae</taxon>
        <taxon>rosids</taxon>
        <taxon>malvids</taxon>
        <taxon>Malvales</taxon>
        <taxon>Malvaceae</taxon>
        <taxon>Malvoideae</taxon>
        <taxon>Hibiscus</taxon>
    </lineage>
</organism>
<comment type="caution">
    <text evidence="1">The sequence shown here is derived from an EMBL/GenBank/DDBJ whole genome shotgun (WGS) entry which is preliminary data.</text>
</comment>
<dbReference type="EMBL" id="JBBPBN010000034">
    <property type="protein sequence ID" value="KAK9002922.1"/>
    <property type="molecule type" value="Genomic_DNA"/>
</dbReference>
<accession>A0ABR2QQI4</accession>
<name>A0ABR2QQI4_9ROSI</name>
<gene>
    <name evidence="1" type="ORF">V6N11_060496</name>
</gene>
<evidence type="ECO:0000313" key="1">
    <source>
        <dbReference type="EMBL" id="KAK9002922.1"/>
    </source>
</evidence>
<keyword evidence="2" id="KW-1185">Reference proteome</keyword>
<dbReference type="Proteomes" id="UP001396334">
    <property type="component" value="Unassembled WGS sequence"/>
</dbReference>
<proteinExistence type="predicted"/>
<reference evidence="1 2" key="1">
    <citation type="journal article" date="2024" name="G3 (Bethesda)">
        <title>Genome assembly of Hibiscus sabdariffa L. provides insights into metabolisms of medicinal natural products.</title>
        <authorList>
            <person name="Kim T."/>
        </authorList>
    </citation>
    <scope>NUCLEOTIDE SEQUENCE [LARGE SCALE GENOMIC DNA]</scope>
    <source>
        <strain evidence="1">TK-2024</strain>
        <tissue evidence="1">Old leaves</tissue>
    </source>
</reference>
<evidence type="ECO:0000313" key="2">
    <source>
        <dbReference type="Proteomes" id="UP001396334"/>
    </source>
</evidence>
<protein>
    <submittedName>
        <fullName evidence="1">Uncharacterized protein</fullName>
    </submittedName>
</protein>